<feature type="domain" description="Peptidase A1" evidence="9">
    <location>
        <begin position="123"/>
        <end position="453"/>
    </location>
</feature>
<gene>
    <name evidence="10" type="ORF">NYM_LOCUS2804</name>
</gene>
<keyword evidence="8" id="KW-1133">Transmembrane helix</keyword>
<dbReference type="FunFam" id="2.40.70.10:FF:000022">
    <property type="entry name" value="Aspartyl protease AED3"/>
    <property type="match status" value="1"/>
</dbReference>
<dbReference type="Gramene" id="NC1G0178950.1">
    <property type="protein sequence ID" value="NC1G0178950.1:cds"/>
    <property type="gene ID" value="NC1G0178950"/>
</dbReference>
<keyword evidence="2" id="KW-0645">Protease</keyword>
<keyword evidence="5" id="KW-0378">Hydrolase</keyword>
<evidence type="ECO:0000313" key="10">
    <source>
        <dbReference type="EMBL" id="VVV51497.1"/>
    </source>
</evidence>
<evidence type="ECO:0000256" key="4">
    <source>
        <dbReference type="ARBA" id="ARBA00022750"/>
    </source>
</evidence>
<sequence>MESSKDANVLPSSKERLYRPSPALVHLLHQALAMGNPFTSFSFFFFFFFTAIWLTSASPSPSVTLTLIPANSNLSPFKSSPSPPSLDQINAHDKARLIYLDNLIAKTDVPVGSGRQFQQAGNYLVKANVGTPGQTLFMVMDTSNDAAWVPCSGCTGCSSPTLFTLEQSTTFKPLQCGAAQCRQVSNSYCTLSDCHFNMTYGDSSFEALLSVDSLTLASSTIPSYAFGCLKSVTGTSIPPQGLLGLGRGPLSLLSQAGTLYQKTFSYCLPNAKSMNFSGSLRLGPVGQPTRILYTPLLTNPRRPSLYYVNMTGIKVGRRTVNIPPNVLAFDPTTGAGTIFDSGTMVTRLVAPAYVAVRDEFRRRINQPVTSLGGFDTCYSTPIVPPTITFQFDGMNMTLPEENVLIHSTYGTTSCLAMAAAPVNVNSVVNVIATMQQQNHRVLYDIPNSRLGVSRELCT</sequence>
<protein>
    <recommendedName>
        <fullName evidence="9">Peptidase A1 domain-containing protein</fullName>
    </recommendedName>
</protein>
<keyword evidence="7" id="KW-0325">Glycoprotein</keyword>
<accession>A0A5K0WGJ2</accession>
<dbReference type="PROSITE" id="PS51767">
    <property type="entry name" value="PEPTIDASE_A1"/>
    <property type="match status" value="1"/>
</dbReference>
<evidence type="ECO:0000256" key="8">
    <source>
        <dbReference type="SAM" id="Phobius"/>
    </source>
</evidence>
<organism evidence="10">
    <name type="scientific">Nymphaea colorata</name>
    <name type="common">pocket water lily</name>
    <dbReference type="NCBI Taxonomy" id="210225"/>
    <lineage>
        <taxon>Eukaryota</taxon>
        <taxon>Viridiplantae</taxon>
        <taxon>Streptophyta</taxon>
        <taxon>Embryophyta</taxon>
        <taxon>Tracheophyta</taxon>
        <taxon>Spermatophyta</taxon>
        <taxon>Magnoliopsida</taxon>
        <taxon>Nymphaeales</taxon>
        <taxon>Nymphaeaceae</taxon>
        <taxon>Nymphaea</taxon>
    </lineage>
</organism>
<keyword evidence="8" id="KW-0812">Transmembrane</keyword>
<keyword evidence="6" id="KW-1015">Disulfide bond</keyword>
<evidence type="ECO:0000256" key="6">
    <source>
        <dbReference type="ARBA" id="ARBA00023157"/>
    </source>
</evidence>
<dbReference type="InterPro" id="IPR032799">
    <property type="entry name" value="TAXi_C"/>
</dbReference>
<keyword evidence="3" id="KW-0732">Signal</keyword>
<dbReference type="InterPro" id="IPR051708">
    <property type="entry name" value="Plant_Aspart_Prot_A1"/>
</dbReference>
<evidence type="ECO:0000256" key="5">
    <source>
        <dbReference type="ARBA" id="ARBA00022801"/>
    </source>
</evidence>
<name>A0A5K0WGJ2_9MAGN</name>
<comment type="similarity">
    <text evidence="1">Belongs to the peptidase A1 family.</text>
</comment>
<dbReference type="GO" id="GO:0006508">
    <property type="term" value="P:proteolysis"/>
    <property type="evidence" value="ECO:0007669"/>
    <property type="project" value="UniProtKB-KW"/>
</dbReference>
<dbReference type="Pfam" id="PF14543">
    <property type="entry name" value="TAXi_N"/>
    <property type="match status" value="1"/>
</dbReference>
<proteinExistence type="inferred from homology"/>
<dbReference type="SUPFAM" id="SSF50630">
    <property type="entry name" value="Acid proteases"/>
    <property type="match status" value="1"/>
</dbReference>
<dbReference type="InterPro" id="IPR032861">
    <property type="entry name" value="TAXi_N"/>
</dbReference>
<dbReference type="EMBL" id="LR721774">
    <property type="protein sequence ID" value="VVV51497.1"/>
    <property type="molecule type" value="Genomic_DNA"/>
</dbReference>
<dbReference type="FunFam" id="2.40.70.10:FF:000040">
    <property type="entry name" value="aspartyl protease AED3"/>
    <property type="match status" value="1"/>
</dbReference>
<keyword evidence="8" id="KW-0472">Membrane</keyword>
<evidence type="ECO:0000256" key="3">
    <source>
        <dbReference type="ARBA" id="ARBA00022729"/>
    </source>
</evidence>
<keyword evidence="4" id="KW-0064">Aspartyl protease</keyword>
<evidence type="ECO:0000256" key="2">
    <source>
        <dbReference type="ARBA" id="ARBA00022670"/>
    </source>
</evidence>
<evidence type="ECO:0000259" key="9">
    <source>
        <dbReference type="PROSITE" id="PS51767"/>
    </source>
</evidence>
<evidence type="ECO:0000256" key="1">
    <source>
        <dbReference type="ARBA" id="ARBA00007447"/>
    </source>
</evidence>
<evidence type="ECO:0000256" key="7">
    <source>
        <dbReference type="ARBA" id="ARBA00023180"/>
    </source>
</evidence>
<reference evidence="10" key="1">
    <citation type="submission" date="2019-09" db="EMBL/GenBank/DDBJ databases">
        <authorList>
            <person name="Zhang L."/>
        </authorList>
    </citation>
    <scope>NUCLEOTIDE SEQUENCE</scope>
</reference>
<dbReference type="InterPro" id="IPR021109">
    <property type="entry name" value="Peptidase_aspartic_dom_sf"/>
</dbReference>
<dbReference type="PANTHER" id="PTHR47967">
    <property type="entry name" value="OS07G0603500 PROTEIN-RELATED"/>
    <property type="match status" value="1"/>
</dbReference>
<dbReference type="Gene3D" id="2.40.70.10">
    <property type="entry name" value="Acid Proteases"/>
    <property type="match status" value="2"/>
</dbReference>
<dbReference type="AlphaFoldDB" id="A0A5K0WGJ2"/>
<dbReference type="PANTHER" id="PTHR47967:SF67">
    <property type="entry name" value="ASPARTYL PROTEASE AED3-LIKE"/>
    <property type="match status" value="1"/>
</dbReference>
<feature type="transmembrane region" description="Helical" evidence="8">
    <location>
        <begin position="38"/>
        <end position="56"/>
    </location>
</feature>
<dbReference type="Pfam" id="PF14541">
    <property type="entry name" value="TAXi_C"/>
    <property type="match status" value="1"/>
</dbReference>
<dbReference type="InterPro" id="IPR033121">
    <property type="entry name" value="PEPTIDASE_A1"/>
</dbReference>
<dbReference type="GO" id="GO:0004190">
    <property type="term" value="F:aspartic-type endopeptidase activity"/>
    <property type="evidence" value="ECO:0007669"/>
    <property type="project" value="UniProtKB-KW"/>
</dbReference>